<dbReference type="PIRSF" id="PIRSF000098">
    <property type="entry name" value="Homoser_dehydrog"/>
    <property type="match status" value="1"/>
</dbReference>
<feature type="active site" description="Proton donor" evidence="16">
    <location>
        <position position="201"/>
    </location>
</feature>
<dbReference type="InterPro" id="IPR019811">
    <property type="entry name" value="HDH_CS"/>
</dbReference>
<dbReference type="SUPFAM" id="SSF55347">
    <property type="entry name" value="Glyceraldehyde-3-phosphate dehydrogenase-like, C-terminal domain"/>
    <property type="match status" value="1"/>
</dbReference>
<dbReference type="PANTHER" id="PTHR43331">
    <property type="entry name" value="HOMOSERINE DEHYDROGENASE"/>
    <property type="match status" value="1"/>
</dbReference>
<dbReference type="STRING" id="1123349.SAMN02744037_01766"/>
<evidence type="ECO:0000256" key="15">
    <source>
        <dbReference type="ARBA" id="ARBA00048841"/>
    </source>
</evidence>
<keyword evidence="12" id="KW-0520">NAD</keyword>
<keyword evidence="7 18" id="KW-0028">Amino-acid biosynthesis</keyword>
<evidence type="ECO:0000259" key="20">
    <source>
        <dbReference type="Pfam" id="PF00742"/>
    </source>
</evidence>
<dbReference type="Gene3D" id="3.30.360.10">
    <property type="entry name" value="Dihydrodipicolinate Reductase, domain 2"/>
    <property type="match status" value="1"/>
</dbReference>
<dbReference type="SUPFAM" id="SSF51735">
    <property type="entry name" value="NAD(P)-binding Rossmann-fold domains"/>
    <property type="match status" value="1"/>
</dbReference>
<keyword evidence="10 17" id="KW-0521">NADP</keyword>
<dbReference type="GO" id="GO:0046872">
    <property type="term" value="F:metal ion binding"/>
    <property type="evidence" value="ECO:0007669"/>
    <property type="project" value="UniProtKB-KW"/>
</dbReference>
<evidence type="ECO:0000256" key="19">
    <source>
        <dbReference type="RuleBase" id="RU004171"/>
    </source>
</evidence>
<feature type="domain" description="Homoserine dehydrogenase catalytic" evidence="20">
    <location>
        <begin position="133"/>
        <end position="311"/>
    </location>
</feature>
<dbReference type="UniPathway" id="UPA00050">
    <property type="reaction ID" value="UER00063"/>
</dbReference>
<protein>
    <recommendedName>
        <fullName evidence="6 18">Homoserine dehydrogenase</fullName>
        <ecNumber evidence="5 18">1.1.1.3</ecNumber>
    </recommendedName>
</protein>
<evidence type="ECO:0000256" key="11">
    <source>
        <dbReference type="ARBA" id="ARBA00023002"/>
    </source>
</evidence>
<evidence type="ECO:0000256" key="6">
    <source>
        <dbReference type="ARBA" id="ARBA00013376"/>
    </source>
</evidence>
<evidence type="ECO:0000256" key="3">
    <source>
        <dbReference type="ARBA" id="ARBA00005062"/>
    </source>
</evidence>
<dbReference type="Pfam" id="PF00742">
    <property type="entry name" value="Homoserine_dh"/>
    <property type="match status" value="1"/>
</dbReference>
<keyword evidence="9" id="KW-0479">Metal-binding</keyword>
<evidence type="ECO:0000256" key="10">
    <source>
        <dbReference type="ARBA" id="ARBA00022857"/>
    </source>
</evidence>
<comment type="pathway">
    <text evidence="2 18">Amino-acid biosynthesis; L-threonine biosynthesis; L-threonine from L-aspartate: step 3/5.</text>
</comment>
<keyword evidence="8 18" id="KW-0791">Threonine biosynthesis</keyword>
<keyword evidence="11 18" id="KW-0560">Oxidoreductase</keyword>
<reference evidence="23" key="1">
    <citation type="submission" date="2016-11" db="EMBL/GenBank/DDBJ databases">
        <authorList>
            <person name="Varghese N."/>
            <person name="Submissions S."/>
        </authorList>
    </citation>
    <scope>NUCLEOTIDE SEQUENCE [LARGE SCALE GENOMIC DNA]</scope>
    <source>
        <strain evidence="23">DSM 15518</strain>
    </source>
</reference>
<comment type="similarity">
    <text evidence="4 19">Belongs to the homoserine dehydrogenase family.</text>
</comment>
<evidence type="ECO:0000256" key="1">
    <source>
        <dbReference type="ARBA" id="ARBA00001920"/>
    </source>
</evidence>
<evidence type="ECO:0000313" key="22">
    <source>
        <dbReference type="EMBL" id="SHK16387.1"/>
    </source>
</evidence>
<dbReference type="FunFam" id="3.40.50.720:FF:000062">
    <property type="entry name" value="Homoserine dehydrogenase"/>
    <property type="match status" value="1"/>
</dbReference>
<dbReference type="UniPathway" id="UPA00051">
    <property type="reaction ID" value="UER00465"/>
</dbReference>
<dbReference type="Gene3D" id="3.30.70.260">
    <property type="match status" value="1"/>
</dbReference>
<dbReference type="EC" id="1.1.1.3" evidence="5 18"/>
<evidence type="ECO:0000256" key="5">
    <source>
        <dbReference type="ARBA" id="ARBA00013213"/>
    </source>
</evidence>
<dbReference type="GO" id="GO:0050661">
    <property type="term" value="F:NADP binding"/>
    <property type="evidence" value="ECO:0007669"/>
    <property type="project" value="InterPro"/>
</dbReference>
<evidence type="ECO:0000256" key="9">
    <source>
        <dbReference type="ARBA" id="ARBA00022723"/>
    </source>
</evidence>
<dbReference type="NCBIfam" id="NF004976">
    <property type="entry name" value="PRK06349.1"/>
    <property type="match status" value="1"/>
</dbReference>
<dbReference type="InterPro" id="IPR005106">
    <property type="entry name" value="Asp/hSer_DH_NAD-bd"/>
</dbReference>
<accession>A0A1M6Q8E8</accession>
<evidence type="ECO:0000256" key="7">
    <source>
        <dbReference type="ARBA" id="ARBA00022605"/>
    </source>
</evidence>
<dbReference type="OrthoDB" id="9808167at2"/>
<name>A0A1M6Q8E8_9FIRM</name>
<feature type="domain" description="Aspartate/homoserine dehydrogenase NAD-binding" evidence="21">
    <location>
        <begin position="8"/>
        <end position="125"/>
    </location>
</feature>
<proteinExistence type="inferred from homology"/>
<dbReference type="InterPro" id="IPR016204">
    <property type="entry name" value="HDH"/>
</dbReference>
<dbReference type="GO" id="GO:0009088">
    <property type="term" value="P:threonine biosynthetic process"/>
    <property type="evidence" value="ECO:0007669"/>
    <property type="project" value="UniProtKB-UniPathway"/>
</dbReference>
<dbReference type="PROSITE" id="PS01042">
    <property type="entry name" value="HOMOSER_DHGENASE"/>
    <property type="match status" value="1"/>
</dbReference>
<feature type="binding site" evidence="17">
    <location>
        <begin position="7"/>
        <end position="14"/>
    </location>
    <ligand>
        <name>NADP(+)</name>
        <dbReference type="ChEBI" id="CHEBI:58349"/>
    </ligand>
</feature>
<keyword evidence="23" id="KW-1185">Reference proteome</keyword>
<evidence type="ECO:0000256" key="16">
    <source>
        <dbReference type="PIRSR" id="PIRSR000098-1"/>
    </source>
</evidence>
<evidence type="ECO:0000256" key="13">
    <source>
        <dbReference type="ARBA" id="ARBA00023053"/>
    </source>
</evidence>
<dbReference type="GO" id="GO:0009086">
    <property type="term" value="P:methionine biosynthetic process"/>
    <property type="evidence" value="ECO:0007669"/>
    <property type="project" value="UniProtKB-KW"/>
</dbReference>
<feature type="binding site" evidence="17">
    <location>
        <position position="101"/>
    </location>
    <ligand>
        <name>NADPH</name>
        <dbReference type="ChEBI" id="CHEBI:57783"/>
    </ligand>
</feature>
<dbReference type="FunFam" id="3.30.360.10:FF:000005">
    <property type="entry name" value="Homoserine dehydrogenase"/>
    <property type="match status" value="1"/>
</dbReference>
<dbReference type="Pfam" id="PF03447">
    <property type="entry name" value="NAD_binding_3"/>
    <property type="match status" value="1"/>
</dbReference>
<evidence type="ECO:0000256" key="17">
    <source>
        <dbReference type="PIRSR" id="PIRSR000098-2"/>
    </source>
</evidence>
<dbReference type="GO" id="GO:0004412">
    <property type="term" value="F:homoserine dehydrogenase activity"/>
    <property type="evidence" value="ECO:0007669"/>
    <property type="project" value="UniProtKB-EC"/>
</dbReference>
<comment type="pathway">
    <text evidence="3 18">Amino-acid biosynthesis; L-methionine biosynthesis via de novo pathway; L-homoserine from L-aspartate: step 3/3.</text>
</comment>
<dbReference type="InterPro" id="IPR001342">
    <property type="entry name" value="HDH_cat"/>
</dbReference>
<gene>
    <name evidence="22" type="ORF">SAMN02744037_01766</name>
</gene>
<dbReference type="InterPro" id="IPR036291">
    <property type="entry name" value="NAD(P)-bd_dom_sf"/>
</dbReference>
<evidence type="ECO:0000256" key="8">
    <source>
        <dbReference type="ARBA" id="ARBA00022697"/>
    </source>
</evidence>
<evidence type="ECO:0000256" key="14">
    <source>
        <dbReference type="ARBA" id="ARBA00023167"/>
    </source>
</evidence>
<evidence type="ECO:0000256" key="18">
    <source>
        <dbReference type="RuleBase" id="RU000579"/>
    </source>
</evidence>
<evidence type="ECO:0000256" key="12">
    <source>
        <dbReference type="ARBA" id="ARBA00023027"/>
    </source>
</evidence>
<dbReference type="PANTHER" id="PTHR43331:SF1">
    <property type="entry name" value="HOMOSERINE DEHYDROGENASE"/>
    <property type="match status" value="1"/>
</dbReference>
<keyword evidence="14 18" id="KW-0486">Methionine biosynthesis</keyword>
<dbReference type="RefSeq" id="WP_072889178.1">
    <property type="nucleotide sequence ID" value="NZ_FRAE01000039.1"/>
</dbReference>
<sequence length="412" mass="46164">MISIAILGHGVVGSGVVEIINNNINKLNEKIGEEIKIAKILVRDVKKHLNKVNSNLLTDNIEDIFSENVDIVVEVMGGIDPAYDYIKKFLNLKKHIVTANKDLIAKHGDELLDMAKENGVRLHFEASVGGGIPILRPLSECLSGNNFNSINAILNGTTNFILSRMDKDNMDYEEALKYAQELGFAEANPESDVMGYDSARKLSILSTIAYNEKVNWEKIHIQGITDIDKNDIEFAKKIGCRIKLLGISKKENGNIYASVRPVMVNKDSSIGKIEDEFNGIVLDGDAVGNVMFYGKGAGKLPTASAVFGDIVDIIQNNRQKLACFNKKEALIQKNYQNKCKWMVRVKTENKHEIMKELADFEKFYLDINKEFKNEVIALIEVENEEILNEKINKLKKIPNVYDVKSIMVLGDN</sequence>
<dbReference type="AlphaFoldDB" id="A0A1M6Q8E8"/>
<organism evidence="22 23">
    <name type="scientific">Tepidibacter formicigenes DSM 15518</name>
    <dbReference type="NCBI Taxonomy" id="1123349"/>
    <lineage>
        <taxon>Bacteria</taxon>
        <taxon>Bacillati</taxon>
        <taxon>Bacillota</taxon>
        <taxon>Clostridia</taxon>
        <taxon>Peptostreptococcales</taxon>
        <taxon>Peptostreptococcaceae</taxon>
        <taxon>Tepidibacter</taxon>
    </lineage>
</organism>
<comment type="cofactor">
    <cofactor evidence="1">
        <name>a metal cation</name>
        <dbReference type="ChEBI" id="CHEBI:25213"/>
    </cofactor>
</comment>
<feature type="binding site" evidence="17">
    <location>
        <position position="186"/>
    </location>
    <ligand>
        <name>L-homoserine</name>
        <dbReference type="ChEBI" id="CHEBI:57476"/>
    </ligand>
</feature>
<comment type="catalytic activity">
    <reaction evidence="15">
        <text>L-homoserine + NADP(+) = L-aspartate 4-semialdehyde + NADPH + H(+)</text>
        <dbReference type="Rhea" id="RHEA:15761"/>
        <dbReference type="ChEBI" id="CHEBI:15378"/>
        <dbReference type="ChEBI" id="CHEBI:57476"/>
        <dbReference type="ChEBI" id="CHEBI:57783"/>
        <dbReference type="ChEBI" id="CHEBI:58349"/>
        <dbReference type="ChEBI" id="CHEBI:537519"/>
        <dbReference type="EC" id="1.1.1.3"/>
    </reaction>
    <physiologicalReaction direction="right-to-left" evidence="15">
        <dbReference type="Rhea" id="RHEA:15763"/>
    </physiologicalReaction>
</comment>
<dbReference type="EMBL" id="FRAE01000039">
    <property type="protein sequence ID" value="SHK16387.1"/>
    <property type="molecule type" value="Genomic_DNA"/>
</dbReference>
<evidence type="ECO:0000313" key="23">
    <source>
        <dbReference type="Proteomes" id="UP000242497"/>
    </source>
</evidence>
<evidence type="ECO:0000256" key="2">
    <source>
        <dbReference type="ARBA" id="ARBA00005056"/>
    </source>
</evidence>
<keyword evidence="13" id="KW-0915">Sodium</keyword>
<dbReference type="Gene3D" id="3.40.50.720">
    <property type="entry name" value="NAD(P)-binding Rossmann-like Domain"/>
    <property type="match status" value="1"/>
</dbReference>
<dbReference type="Proteomes" id="UP000242497">
    <property type="component" value="Unassembled WGS sequence"/>
</dbReference>
<evidence type="ECO:0000259" key="21">
    <source>
        <dbReference type="Pfam" id="PF03447"/>
    </source>
</evidence>
<evidence type="ECO:0000256" key="4">
    <source>
        <dbReference type="ARBA" id="ARBA00006753"/>
    </source>
</evidence>